<dbReference type="InterPro" id="IPR006171">
    <property type="entry name" value="TOPRIM_dom"/>
</dbReference>
<dbReference type="SMART" id="SM00493">
    <property type="entry name" value="TOPRIM"/>
    <property type="match status" value="1"/>
</dbReference>
<dbReference type="InterPro" id="IPR050219">
    <property type="entry name" value="DnaG_primase"/>
</dbReference>
<dbReference type="Gene3D" id="3.40.1360.10">
    <property type="match status" value="1"/>
</dbReference>
<dbReference type="PANTHER" id="PTHR30313:SF2">
    <property type="entry name" value="DNA PRIMASE"/>
    <property type="match status" value="1"/>
</dbReference>
<dbReference type="PROSITE" id="PS50880">
    <property type="entry name" value="TOPRIM"/>
    <property type="match status" value="1"/>
</dbReference>
<organism evidence="2 3">
    <name type="scientific">Aneurinibacillus aneurinilyticus</name>
    <name type="common">Bacillus aneurinolyticus</name>
    <dbReference type="NCBI Taxonomy" id="1391"/>
    <lineage>
        <taxon>Bacteria</taxon>
        <taxon>Bacillati</taxon>
        <taxon>Bacillota</taxon>
        <taxon>Bacilli</taxon>
        <taxon>Bacillales</taxon>
        <taxon>Paenibacillaceae</taxon>
        <taxon>Aneurinibacillus group</taxon>
        <taxon>Aneurinibacillus</taxon>
    </lineage>
</organism>
<dbReference type="Pfam" id="PF13155">
    <property type="entry name" value="Toprim_2"/>
    <property type="match status" value="1"/>
</dbReference>
<evidence type="ECO:0000313" key="2">
    <source>
        <dbReference type="EMBL" id="NMF00046.1"/>
    </source>
</evidence>
<proteinExistence type="predicted"/>
<dbReference type="AlphaFoldDB" id="A0A848CX50"/>
<dbReference type="Proteomes" id="UP000561326">
    <property type="component" value="Unassembled WGS sequence"/>
</dbReference>
<dbReference type="SUPFAM" id="SSF56731">
    <property type="entry name" value="DNA primase core"/>
    <property type="match status" value="1"/>
</dbReference>
<gene>
    <name evidence="2" type="ORF">HF838_17575</name>
</gene>
<comment type="caution">
    <text evidence="2">The sequence shown here is derived from an EMBL/GenBank/DDBJ whole genome shotgun (WGS) entry which is preliminary data.</text>
</comment>
<dbReference type="EMBL" id="JABAGO010000038">
    <property type="protein sequence ID" value="NMF00046.1"/>
    <property type="molecule type" value="Genomic_DNA"/>
</dbReference>
<dbReference type="PANTHER" id="PTHR30313">
    <property type="entry name" value="DNA PRIMASE"/>
    <property type="match status" value="1"/>
</dbReference>
<sequence length="328" mass="37644">MRIRGINIDINIRSELEQYEFHRARWLPDKLIASSPFYRRDNRPSFFVDLREDSPYYGCWKDSGAVDPEWTSGNFVKLLSFLRGEDYESTIEYLLVTYAQEWDGSSDNLTLDTSAFEIKSVRQRIDSNILAAYKWRHPYFSKRGISERVQREYGVGYDMRSKSVTLPWFNADGTLANVKYRCTDSKIFWYAKNAVPVSRLLYGIDIVYRKRAKTAVICEGESDVLSFAEAGISAVGIGGSVFNAIKADLIVKSPIERLIIGTDNDNVGRKIRDDIVAHLAGKIDLAEISWDERYKDANDVLVRGSIEELRTYVEQAKSIGFTFFTFEM</sequence>
<dbReference type="GO" id="GO:0005737">
    <property type="term" value="C:cytoplasm"/>
    <property type="evidence" value="ECO:0007669"/>
    <property type="project" value="TreeGrafter"/>
</dbReference>
<accession>A0A848CX50</accession>
<dbReference type="RefSeq" id="WP_168975917.1">
    <property type="nucleotide sequence ID" value="NZ_JABAGO010000038.1"/>
</dbReference>
<feature type="domain" description="Toprim" evidence="1">
    <location>
        <begin position="213"/>
        <end position="301"/>
    </location>
</feature>
<name>A0A848CX50_ANEAE</name>
<evidence type="ECO:0000313" key="3">
    <source>
        <dbReference type="Proteomes" id="UP000561326"/>
    </source>
</evidence>
<reference evidence="2 3" key="1">
    <citation type="submission" date="2020-04" db="EMBL/GenBank/DDBJ databases">
        <authorList>
            <person name="Hitch T.C.A."/>
            <person name="Wylensek D."/>
            <person name="Clavel T."/>
        </authorList>
    </citation>
    <scope>NUCLEOTIDE SEQUENCE [LARGE SCALE GENOMIC DNA]</scope>
    <source>
        <strain evidence="2 3">WB01_D5_05</strain>
    </source>
</reference>
<protein>
    <recommendedName>
        <fullName evidence="1">Toprim domain-containing protein</fullName>
    </recommendedName>
</protein>
<evidence type="ECO:0000259" key="1">
    <source>
        <dbReference type="PROSITE" id="PS50880"/>
    </source>
</evidence>
<dbReference type="GO" id="GO:0006269">
    <property type="term" value="P:DNA replication, synthesis of primer"/>
    <property type="evidence" value="ECO:0007669"/>
    <property type="project" value="TreeGrafter"/>
</dbReference>